<feature type="domain" description="Sugar 3,4-ketoisomerase QdtA cupin" evidence="1">
    <location>
        <begin position="4"/>
        <end position="118"/>
    </location>
</feature>
<dbReference type="Proteomes" id="UP000440694">
    <property type="component" value="Unassembled WGS sequence"/>
</dbReference>
<evidence type="ECO:0000259" key="1">
    <source>
        <dbReference type="Pfam" id="PF05523"/>
    </source>
</evidence>
<name>A0A6I3KG99_9HYPH</name>
<dbReference type="AlphaFoldDB" id="A0A6I3KG99"/>
<keyword evidence="3" id="KW-1185">Reference proteome</keyword>
<accession>A0A6I3KG99</accession>
<dbReference type="Gene3D" id="2.60.120.10">
    <property type="entry name" value="Jelly Rolls"/>
    <property type="match status" value="1"/>
</dbReference>
<organism evidence="2 3">
    <name type="scientific">Hyphomicrobium album</name>
    <dbReference type="NCBI Taxonomy" id="2665159"/>
    <lineage>
        <taxon>Bacteria</taxon>
        <taxon>Pseudomonadati</taxon>
        <taxon>Pseudomonadota</taxon>
        <taxon>Alphaproteobacteria</taxon>
        <taxon>Hyphomicrobiales</taxon>
        <taxon>Hyphomicrobiaceae</taxon>
        <taxon>Hyphomicrobium</taxon>
    </lineage>
</organism>
<dbReference type="SUPFAM" id="SSF51182">
    <property type="entry name" value="RmlC-like cupins"/>
    <property type="match status" value="1"/>
</dbReference>
<dbReference type="Pfam" id="PF05523">
    <property type="entry name" value="FdtA"/>
    <property type="match status" value="1"/>
</dbReference>
<dbReference type="InterPro" id="IPR008894">
    <property type="entry name" value="QdtA_cupin_dom"/>
</dbReference>
<dbReference type="RefSeq" id="WP_154739048.1">
    <property type="nucleotide sequence ID" value="NZ_WMBQ01000001.1"/>
</dbReference>
<evidence type="ECO:0000313" key="3">
    <source>
        <dbReference type="Proteomes" id="UP000440694"/>
    </source>
</evidence>
<dbReference type="EMBL" id="WMBQ01000001">
    <property type="protein sequence ID" value="MTD94655.1"/>
    <property type="molecule type" value="Genomic_DNA"/>
</dbReference>
<evidence type="ECO:0000313" key="2">
    <source>
        <dbReference type="EMBL" id="MTD94655.1"/>
    </source>
</evidence>
<dbReference type="InterPro" id="IPR014710">
    <property type="entry name" value="RmlC-like_jellyroll"/>
</dbReference>
<dbReference type="InterPro" id="IPR011051">
    <property type="entry name" value="RmlC_Cupin_sf"/>
</dbReference>
<comment type="caution">
    <text evidence="2">The sequence shown here is derived from an EMBL/GenBank/DDBJ whole genome shotgun (WGS) entry which is preliminary data.</text>
</comment>
<dbReference type="CDD" id="cd20292">
    <property type="entry name" value="cupin_QdtA-like"/>
    <property type="match status" value="1"/>
</dbReference>
<proteinExistence type="predicted"/>
<gene>
    <name evidence="2" type="ORF">GIW81_09965</name>
</gene>
<protein>
    <recommendedName>
        <fullName evidence="1">Sugar 3,4-ketoisomerase QdtA cupin domain-containing protein</fullName>
    </recommendedName>
</protein>
<sequence length="126" mass="14059">MHFPILSLPTFADARGALTVLEGALPFAIARIYWIHAADGQTRGGHRHKETRQALVAVHGSVSVYMNDGVREETIKLQRPSDCLLVEPKDWHTFTLADDAVVLVLASHPYDRADYIDEPYVDAPHD</sequence>
<reference evidence="2 3" key="1">
    <citation type="submission" date="2019-11" db="EMBL/GenBank/DDBJ databases">
        <title>Identification of a novel strain.</title>
        <authorList>
            <person name="Xu Q."/>
            <person name="Wang G."/>
        </authorList>
    </citation>
    <scope>NUCLEOTIDE SEQUENCE [LARGE SCALE GENOMIC DNA]</scope>
    <source>
        <strain evidence="3">xq</strain>
    </source>
</reference>